<evidence type="ECO:0000256" key="1">
    <source>
        <dbReference type="SAM" id="Coils"/>
    </source>
</evidence>
<feature type="coiled-coil region" evidence="1">
    <location>
        <begin position="34"/>
        <end position="104"/>
    </location>
</feature>
<comment type="caution">
    <text evidence="3">The sequence shown here is derived from an EMBL/GenBank/DDBJ whole genome shotgun (WGS) entry which is preliminary data.</text>
</comment>
<evidence type="ECO:0000313" key="4">
    <source>
        <dbReference type="Proteomes" id="UP000813461"/>
    </source>
</evidence>
<sequence length="154" mass="16916">MDGLSGVASGMAVASLSIQLIDSIGTIRAFIRDVKGASKELQRLAELLDRLRALLEDIRNVMKQQTSLQAQHFPAPSMTIFNSLKGCEEALRVLEQAVEKYTGARNGAGSAMTRLKEDIRFGFKTKDIAAFEARIQREIDHLHTALGMNVTSIL</sequence>
<dbReference type="InterPro" id="IPR031352">
    <property type="entry name" value="SesA"/>
</dbReference>
<accession>A0A8K0RA30</accession>
<reference evidence="3" key="1">
    <citation type="journal article" date="2021" name="Nat. Commun.">
        <title>Genetic determinants of endophytism in the Arabidopsis root mycobiome.</title>
        <authorList>
            <person name="Mesny F."/>
            <person name="Miyauchi S."/>
            <person name="Thiergart T."/>
            <person name="Pickel B."/>
            <person name="Atanasova L."/>
            <person name="Karlsson M."/>
            <person name="Huettel B."/>
            <person name="Barry K.W."/>
            <person name="Haridas S."/>
            <person name="Chen C."/>
            <person name="Bauer D."/>
            <person name="Andreopoulos W."/>
            <person name="Pangilinan J."/>
            <person name="LaButti K."/>
            <person name="Riley R."/>
            <person name="Lipzen A."/>
            <person name="Clum A."/>
            <person name="Drula E."/>
            <person name="Henrissat B."/>
            <person name="Kohler A."/>
            <person name="Grigoriev I.V."/>
            <person name="Martin F.M."/>
            <person name="Hacquard S."/>
        </authorList>
    </citation>
    <scope>NUCLEOTIDE SEQUENCE</scope>
    <source>
        <strain evidence="3">MPI-SDFR-AT-0120</strain>
    </source>
</reference>
<dbReference type="AlphaFoldDB" id="A0A8K0RA30"/>
<feature type="domain" description="NACHT-NTPase and P-loop NTPases N-terminal" evidence="2">
    <location>
        <begin position="16"/>
        <end position="139"/>
    </location>
</feature>
<name>A0A8K0RA30_9PLEO</name>
<dbReference type="EMBL" id="JAGMVJ010000008">
    <property type="protein sequence ID" value="KAH7088488.1"/>
    <property type="molecule type" value="Genomic_DNA"/>
</dbReference>
<proteinExistence type="predicted"/>
<dbReference type="OrthoDB" id="3200163at2759"/>
<organism evidence="3 4">
    <name type="scientific">Paraphoma chrysanthemicola</name>
    <dbReference type="NCBI Taxonomy" id="798071"/>
    <lineage>
        <taxon>Eukaryota</taxon>
        <taxon>Fungi</taxon>
        <taxon>Dikarya</taxon>
        <taxon>Ascomycota</taxon>
        <taxon>Pezizomycotina</taxon>
        <taxon>Dothideomycetes</taxon>
        <taxon>Pleosporomycetidae</taxon>
        <taxon>Pleosporales</taxon>
        <taxon>Pleosporineae</taxon>
        <taxon>Phaeosphaeriaceae</taxon>
        <taxon>Paraphoma</taxon>
    </lineage>
</organism>
<evidence type="ECO:0000313" key="3">
    <source>
        <dbReference type="EMBL" id="KAH7088488.1"/>
    </source>
</evidence>
<dbReference type="Proteomes" id="UP000813461">
    <property type="component" value="Unassembled WGS sequence"/>
</dbReference>
<evidence type="ECO:0000259" key="2">
    <source>
        <dbReference type="Pfam" id="PF17107"/>
    </source>
</evidence>
<keyword evidence="1" id="KW-0175">Coiled coil</keyword>
<keyword evidence="4" id="KW-1185">Reference proteome</keyword>
<dbReference type="Pfam" id="PF17107">
    <property type="entry name" value="SesA"/>
    <property type="match status" value="1"/>
</dbReference>
<gene>
    <name evidence="3" type="ORF">FB567DRAFT_524479</name>
</gene>
<protein>
    <recommendedName>
        <fullName evidence="2">NACHT-NTPase and P-loop NTPases N-terminal domain-containing protein</fullName>
    </recommendedName>
</protein>